<evidence type="ECO:0000256" key="1">
    <source>
        <dbReference type="SAM" id="Phobius"/>
    </source>
</evidence>
<accession>A0A2I6RMD0</accession>
<protein>
    <submittedName>
        <fullName evidence="2">NADH dehydrogenase subunit 6</fullName>
    </submittedName>
</protein>
<gene>
    <name evidence="2" type="primary">ND6</name>
</gene>
<keyword evidence="1" id="KW-0472">Membrane</keyword>
<name>A0A2I6RMD0_PERCI</name>
<feature type="transmembrane region" description="Helical" evidence="1">
    <location>
        <begin position="39"/>
        <end position="58"/>
    </location>
</feature>
<keyword evidence="1" id="KW-1133">Transmembrane helix</keyword>
<keyword evidence="2" id="KW-0496">Mitochondrion</keyword>
<feature type="transmembrane region" description="Helical" evidence="1">
    <location>
        <begin position="139"/>
        <end position="164"/>
    </location>
</feature>
<reference evidence="2" key="2">
    <citation type="submission" date="2018-01" db="EMBL/GenBank/DDBJ databases">
        <authorList>
            <person name="Gaut B.S."/>
            <person name="Morton B.R."/>
            <person name="Clegg M.T."/>
            <person name="Duvall M.R."/>
        </authorList>
    </citation>
    <scope>NUCLEOTIDE SEQUENCE</scope>
</reference>
<feature type="transmembrane region" description="Helical" evidence="1">
    <location>
        <begin position="97"/>
        <end position="119"/>
    </location>
</feature>
<feature type="transmembrane region" description="Helical" evidence="1">
    <location>
        <begin position="6"/>
        <end position="27"/>
    </location>
</feature>
<keyword evidence="1" id="KW-0812">Transmembrane</keyword>
<dbReference type="AlphaFoldDB" id="A0A2I6RMD0"/>
<sequence>MKKAVSMSLTFMMVLIMQLLLIYWTVISLCSMVVFIGQPYLLGLVLLMTSMFVCMIIGVNVSTFLALLLFMSYVGGLMVLFIYVLSVFPNEMYNFEVMGFMIVSVALMMSFLCFSMFPVKSQFLSVGSSKGLFHYMSFVGYWDVFVFMALFLLFIMMCVSYLVMKKRMPLRVNN</sequence>
<geneLocation type="mitochondrion" evidence="2"/>
<proteinExistence type="predicted"/>
<evidence type="ECO:0000313" key="2">
    <source>
        <dbReference type="EMBL" id="AUN88097.1"/>
    </source>
</evidence>
<feature type="transmembrane region" description="Helical" evidence="1">
    <location>
        <begin position="64"/>
        <end position="85"/>
    </location>
</feature>
<reference evidence="2" key="1">
    <citation type="journal article" date="2018" name="Mitochondrial DNA Part B Resour">
        <title>Complete mitochondrial genome of the green-lipped mussel, Perna canaliculus (Mollusca: Mytiloidea), from long nanopore sequencing reads.</title>
        <authorList>
            <person name="Ranjard L."/>
            <person name="Wong T.K.F."/>
            <person name="Kuelheim C."/>
            <person name="Rodrigo A.G."/>
            <person name="Ragg N.L.C."/>
            <person name="Patel S."/>
            <person name="Dunphy B.J."/>
        </authorList>
    </citation>
    <scope>NUCLEOTIDE SEQUENCE</scope>
</reference>
<organism evidence="2">
    <name type="scientific">Perna canaliculus</name>
    <name type="common">Green-lipped mussel</name>
    <dbReference type="NCBI Taxonomy" id="38949"/>
    <lineage>
        <taxon>Eukaryota</taxon>
        <taxon>Metazoa</taxon>
        <taxon>Spiralia</taxon>
        <taxon>Lophotrochozoa</taxon>
        <taxon>Mollusca</taxon>
        <taxon>Bivalvia</taxon>
        <taxon>Autobranchia</taxon>
        <taxon>Pteriomorphia</taxon>
        <taxon>Mytilida</taxon>
        <taxon>Mytiloidea</taxon>
        <taxon>Mytilidae</taxon>
        <taxon>Mytilinae</taxon>
        <taxon>Perna</taxon>
    </lineage>
</organism>
<dbReference type="EMBL" id="MG766134">
    <property type="protein sequence ID" value="AUN88097.1"/>
    <property type="molecule type" value="Genomic_DNA"/>
</dbReference>